<feature type="binding site" evidence="10">
    <location>
        <position position="37"/>
    </location>
    <ligand>
        <name>substrate</name>
    </ligand>
</feature>
<organism evidence="12 13">
    <name type="scientific">Pseudonocardia eucalypti</name>
    <dbReference type="NCBI Taxonomy" id="648755"/>
    <lineage>
        <taxon>Bacteria</taxon>
        <taxon>Bacillati</taxon>
        <taxon>Actinomycetota</taxon>
        <taxon>Actinomycetes</taxon>
        <taxon>Pseudonocardiales</taxon>
        <taxon>Pseudonocardiaceae</taxon>
        <taxon>Pseudonocardia</taxon>
    </lineage>
</organism>
<evidence type="ECO:0000313" key="12">
    <source>
        <dbReference type="EMBL" id="GAA5173862.1"/>
    </source>
</evidence>
<evidence type="ECO:0000256" key="1">
    <source>
        <dbReference type="ARBA" id="ARBA00000642"/>
    </source>
</evidence>
<dbReference type="PRINTS" id="PR00477">
    <property type="entry name" value="PHGLYCKINASE"/>
</dbReference>
<sequence length="393" mass="40568">MKTLEDLIGEGVRGRTVLVRSDLNVPLDGTRITDAGRIKASVPTIWALVGAGARVIVTAHLGRPKNGPDASLSLAPVATRLGELLDRPVRLFTLAEGAPELADGEVALLENIRFDPRETAKDDLERGALAADLAALTGAGGAFVSDGFGVVHRKQASVYDIAKLLPAYTGGLVSAEVEVLRRLTEDPARPYAVVLGGSKVSDKLAVIEALLPRVDSLLVGGGMCFTFLAARGHGVGKSLLEADQVDNCRRLLESGKIVLPTDVVVADAFAADANTRTVPVDAIPDGWMGLDIGPDSVAGFAKALSGARTVFWNGPMGVFELAPFAAGTRDVAQAILDVTAAGAFSVVGGGDSAAAVRALELYEDGFSHISTGGGASLEYLEGKALPGLSVLEA</sequence>
<proteinExistence type="inferred from homology"/>
<dbReference type="Proteomes" id="UP001428817">
    <property type="component" value="Unassembled WGS sequence"/>
</dbReference>
<feature type="binding site" evidence="10">
    <location>
        <position position="320"/>
    </location>
    <ligand>
        <name>ATP</name>
        <dbReference type="ChEBI" id="CHEBI:30616"/>
    </ligand>
</feature>
<dbReference type="SUPFAM" id="SSF53748">
    <property type="entry name" value="Phosphoglycerate kinase"/>
    <property type="match status" value="1"/>
</dbReference>
<feature type="binding site" evidence="10">
    <location>
        <begin position="60"/>
        <end position="63"/>
    </location>
    <ligand>
        <name>substrate</name>
    </ligand>
</feature>
<evidence type="ECO:0000256" key="2">
    <source>
        <dbReference type="ARBA" id="ARBA00004838"/>
    </source>
</evidence>
<comment type="subunit">
    <text evidence="10">Monomer.</text>
</comment>
<evidence type="ECO:0000313" key="13">
    <source>
        <dbReference type="Proteomes" id="UP001428817"/>
    </source>
</evidence>
<dbReference type="InterPro" id="IPR001576">
    <property type="entry name" value="Phosphoglycerate_kinase"/>
</dbReference>
<feature type="binding site" evidence="10">
    <location>
        <position position="289"/>
    </location>
    <ligand>
        <name>ATP</name>
        <dbReference type="ChEBI" id="CHEBI:30616"/>
    </ligand>
</feature>
<evidence type="ECO:0000256" key="10">
    <source>
        <dbReference type="HAMAP-Rule" id="MF_00145"/>
    </source>
</evidence>
<evidence type="ECO:0000256" key="11">
    <source>
        <dbReference type="RuleBase" id="RU000532"/>
    </source>
</evidence>
<dbReference type="PIRSF" id="PIRSF000724">
    <property type="entry name" value="Pgk"/>
    <property type="match status" value="1"/>
</dbReference>
<dbReference type="Gene3D" id="3.40.50.1260">
    <property type="entry name" value="Phosphoglycerate kinase, N-terminal domain"/>
    <property type="match status" value="2"/>
</dbReference>
<comment type="pathway">
    <text evidence="2 10">Carbohydrate degradation; glycolysis; pyruvate from D-glyceraldehyde 3-phosphate: step 2/5.</text>
</comment>
<keyword evidence="8 10" id="KW-0067">ATP-binding</keyword>
<comment type="caution">
    <text evidence="12">The sequence shown here is derived from an EMBL/GenBank/DDBJ whole genome shotgun (WGS) entry which is preliminary data.</text>
</comment>
<dbReference type="InterPro" id="IPR015824">
    <property type="entry name" value="Phosphoglycerate_kinase_N"/>
</dbReference>
<dbReference type="InterPro" id="IPR036043">
    <property type="entry name" value="Phosphoglycerate_kinase_sf"/>
</dbReference>
<name>A0ABP9RB15_9PSEU</name>
<protein>
    <recommendedName>
        <fullName evidence="4 10">Phosphoglycerate kinase</fullName>
        <ecNumber evidence="3 10">2.7.2.3</ecNumber>
    </recommendedName>
</protein>
<dbReference type="PROSITE" id="PS00111">
    <property type="entry name" value="PGLYCERATE_KINASE"/>
    <property type="match status" value="1"/>
</dbReference>
<evidence type="ECO:0000256" key="9">
    <source>
        <dbReference type="ARBA" id="ARBA00023152"/>
    </source>
</evidence>
<comment type="similarity">
    <text evidence="10 11">Belongs to the phosphoglycerate kinase family.</text>
</comment>
<keyword evidence="6 10" id="KW-0547">Nucleotide-binding</keyword>
<feature type="binding site" evidence="10">
    <location>
        <position position="113"/>
    </location>
    <ligand>
        <name>substrate</name>
    </ligand>
</feature>
<keyword evidence="7 10" id="KW-0418">Kinase</keyword>
<keyword evidence="13" id="KW-1185">Reference proteome</keyword>
<dbReference type="Pfam" id="PF00162">
    <property type="entry name" value="PGK"/>
    <property type="match status" value="1"/>
</dbReference>
<dbReference type="HAMAP" id="MF_00145">
    <property type="entry name" value="Phosphoglyc_kinase"/>
    <property type="match status" value="1"/>
</dbReference>
<feature type="binding site" evidence="10">
    <location>
        <begin position="22"/>
        <end position="24"/>
    </location>
    <ligand>
        <name>substrate</name>
    </ligand>
</feature>
<evidence type="ECO:0000256" key="7">
    <source>
        <dbReference type="ARBA" id="ARBA00022777"/>
    </source>
</evidence>
<dbReference type="EC" id="2.7.2.3" evidence="3 10"/>
<feature type="binding site" evidence="10">
    <location>
        <position position="203"/>
    </location>
    <ligand>
        <name>ATP</name>
        <dbReference type="ChEBI" id="CHEBI:30616"/>
    </ligand>
</feature>
<comment type="subcellular location">
    <subcellularLocation>
        <location evidence="10">Cytoplasm</location>
    </subcellularLocation>
</comment>
<evidence type="ECO:0000256" key="6">
    <source>
        <dbReference type="ARBA" id="ARBA00022741"/>
    </source>
</evidence>
<evidence type="ECO:0000256" key="8">
    <source>
        <dbReference type="ARBA" id="ARBA00022840"/>
    </source>
</evidence>
<dbReference type="EMBL" id="BAABJP010000057">
    <property type="protein sequence ID" value="GAA5173862.1"/>
    <property type="molecule type" value="Genomic_DNA"/>
</dbReference>
<dbReference type="InterPro" id="IPR015911">
    <property type="entry name" value="Phosphoglycerate_kinase_CS"/>
</dbReference>
<dbReference type="PANTHER" id="PTHR11406:SF23">
    <property type="entry name" value="PHOSPHOGLYCERATE KINASE 1, CHLOROPLASTIC-RELATED"/>
    <property type="match status" value="1"/>
</dbReference>
<evidence type="ECO:0000256" key="4">
    <source>
        <dbReference type="ARBA" id="ARBA00016471"/>
    </source>
</evidence>
<feature type="binding site" evidence="10">
    <location>
        <position position="153"/>
    </location>
    <ligand>
        <name>substrate</name>
    </ligand>
</feature>
<evidence type="ECO:0000256" key="5">
    <source>
        <dbReference type="ARBA" id="ARBA00022679"/>
    </source>
</evidence>
<dbReference type="GO" id="GO:0016301">
    <property type="term" value="F:kinase activity"/>
    <property type="evidence" value="ECO:0007669"/>
    <property type="project" value="UniProtKB-KW"/>
</dbReference>
<evidence type="ECO:0000256" key="3">
    <source>
        <dbReference type="ARBA" id="ARBA00013061"/>
    </source>
</evidence>
<comment type="catalytic activity">
    <reaction evidence="1 10 11">
        <text>(2R)-3-phosphoglycerate + ATP = (2R)-3-phospho-glyceroyl phosphate + ADP</text>
        <dbReference type="Rhea" id="RHEA:14801"/>
        <dbReference type="ChEBI" id="CHEBI:30616"/>
        <dbReference type="ChEBI" id="CHEBI:57604"/>
        <dbReference type="ChEBI" id="CHEBI:58272"/>
        <dbReference type="ChEBI" id="CHEBI:456216"/>
        <dbReference type="EC" id="2.7.2.3"/>
    </reaction>
</comment>
<keyword evidence="9 10" id="KW-0324">Glycolysis</keyword>
<keyword evidence="10" id="KW-0963">Cytoplasm</keyword>
<dbReference type="RefSeq" id="WP_185060621.1">
    <property type="nucleotide sequence ID" value="NZ_BAABJP010000057.1"/>
</dbReference>
<gene>
    <name evidence="10" type="primary">pgk</name>
    <name evidence="12" type="ORF">GCM10023321_76380</name>
</gene>
<dbReference type="PANTHER" id="PTHR11406">
    <property type="entry name" value="PHOSPHOGLYCERATE KINASE"/>
    <property type="match status" value="1"/>
</dbReference>
<reference evidence="13" key="1">
    <citation type="journal article" date="2019" name="Int. J. Syst. Evol. Microbiol.">
        <title>The Global Catalogue of Microorganisms (GCM) 10K type strain sequencing project: providing services to taxonomists for standard genome sequencing and annotation.</title>
        <authorList>
            <consortium name="The Broad Institute Genomics Platform"/>
            <consortium name="The Broad Institute Genome Sequencing Center for Infectious Disease"/>
            <person name="Wu L."/>
            <person name="Ma J."/>
        </authorList>
    </citation>
    <scope>NUCLEOTIDE SEQUENCE [LARGE SCALE GENOMIC DNA]</scope>
    <source>
        <strain evidence="13">JCM 18303</strain>
    </source>
</reference>
<accession>A0ABP9RB15</accession>
<feature type="binding site" evidence="10">
    <location>
        <begin position="349"/>
        <end position="352"/>
    </location>
    <ligand>
        <name>ATP</name>
        <dbReference type="ChEBI" id="CHEBI:30616"/>
    </ligand>
</feature>
<keyword evidence="5 10" id="KW-0808">Transferase</keyword>